<dbReference type="EMBL" id="LR798360">
    <property type="protein sequence ID" value="CAB5226231.1"/>
    <property type="molecule type" value="Genomic_DNA"/>
</dbReference>
<organism evidence="1">
    <name type="scientific">uncultured Caudovirales phage</name>
    <dbReference type="NCBI Taxonomy" id="2100421"/>
    <lineage>
        <taxon>Viruses</taxon>
        <taxon>Duplodnaviria</taxon>
        <taxon>Heunggongvirae</taxon>
        <taxon>Uroviricota</taxon>
        <taxon>Caudoviricetes</taxon>
        <taxon>Peduoviridae</taxon>
        <taxon>Maltschvirus</taxon>
        <taxon>Maltschvirus maltsch</taxon>
    </lineage>
</organism>
<evidence type="ECO:0000313" key="1">
    <source>
        <dbReference type="EMBL" id="CAB5226231.1"/>
    </source>
</evidence>
<proteinExistence type="predicted"/>
<gene>
    <name evidence="1" type="ORF">UFOVP760_10</name>
</gene>
<name>A0A6J7X9A6_9CAUD</name>
<reference evidence="1" key="1">
    <citation type="submission" date="2020-05" db="EMBL/GenBank/DDBJ databases">
        <authorList>
            <person name="Chiriac C."/>
            <person name="Salcher M."/>
            <person name="Ghai R."/>
            <person name="Kavagutti S V."/>
        </authorList>
    </citation>
    <scope>NUCLEOTIDE SEQUENCE</scope>
</reference>
<protein>
    <submittedName>
        <fullName evidence="1">Uncharacterized protein</fullName>
    </submittedName>
</protein>
<sequence>MSREIRKLIKKVDELQRQLNLQSGYILEQTLTIQKLMEKLVVIPSYPYTPSIDPHFGKDIPYVPYKGPDCADNTKVANVQKVNMYGEVIPQYPFDTSS</sequence>
<accession>A0A6J7X9A6</accession>